<gene>
    <name evidence="7" type="ORF">JYA64_20675</name>
</gene>
<dbReference type="PANTHER" id="PTHR35936:SF17">
    <property type="entry name" value="ARGININE-BINDING EXTRACELLULAR PROTEIN ARTP"/>
    <property type="match status" value="1"/>
</dbReference>
<evidence type="ECO:0000256" key="4">
    <source>
        <dbReference type="RuleBase" id="RU003744"/>
    </source>
</evidence>
<dbReference type="Pfam" id="PF00497">
    <property type="entry name" value="SBP_bac_3"/>
    <property type="match status" value="1"/>
</dbReference>
<dbReference type="PROSITE" id="PS51257">
    <property type="entry name" value="PROKAR_LIPOPROTEIN"/>
    <property type="match status" value="1"/>
</dbReference>
<accession>A0ABS2ZHT7</accession>
<dbReference type="Proteomes" id="UP001319060">
    <property type="component" value="Unassembled WGS sequence"/>
</dbReference>
<dbReference type="Gene3D" id="3.40.190.10">
    <property type="entry name" value="Periplasmic binding protein-like II"/>
    <property type="match status" value="2"/>
</dbReference>
<feature type="domain" description="Ionotropic glutamate receptor C-terminal" evidence="6">
    <location>
        <begin position="39"/>
        <end position="259"/>
    </location>
</feature>
<dbReference type="InterPro" id="IPR001638">
    <property type="entry name" value="Solute-binding_3/MltF_N"/>
</dbReference>
<comment type="caution">
    <text evidence="7">The sequence shown here is derived from an EMBL/GenBank/DDBJ whole genome shotgun (WGS) entry which is preliminary data.</text>
</comment>
<evidence type="ECO:0000256" key="3">
    <source>
        <dbReference type="ARBA" id="ARBA00022729"/>
    </source>
</evidence>
<feature type="domain" description="Solute-binding protein family 3/N-terminal" evidence="5">
    <location>
        <begin position="39"/>
        <end position="260"/>
    </location>
</feature>
<evidence type="ECO:0000313" key="7">
    <source>
        <dbReference type="EMBL" id="MBN3547728.1"/>
    </source>
</evidence>
<evidence type="ECO:0000256" key="2">
    <source>
        <dbReference type="ARBA" id="ARBA00010333"/>
    </source>
</evidence>
<dbReference type="SMART" id="SM00062">
    <property type="entry name" value="PBPb"/>
    <property type="match status" value="1"/>
</dbReference>
<organism evidence="7 8">
    <name type="scientific">Fictibacillus barbaricus</name>
    <dbReference type="NCBI Taxonomy" id="182136"/>
    <lineage>
        <taxon>Bacteria</taxon>
        <taxon>Bacillati</taxon>
        <taxon>Bacillota</taxon>
        <taxon>Bacilli</taxon>
        <taxon>Bacillales</taxon>
        <taxon>Fictibacillaceae</taxon>
        <taxon>Fictibacillus</taxon>
    </lineage>
</organism>
<reference evidence="7 8" key="1">
    <citation type="submission" date="2021-01" db="EMBL/GenBank/DDBJ databases">
        <title>Genome Sequencing of Type Strains.</title>
        <authorList>
            <person name="Lemaire J.F."/>
            <person name="Inderbitzin P."/>
            <person name="Collins S.B."/>
            <person name="Wespe N."/>
            <person name="Knight-Connoni V."/>
        </authorList>
    </citation>
    <scope>NUCLEOTIDE SEQUENCE [LARGE SCALE GENOMIC DNA]</scope>
    <source>
        <strain evidence="7 8">DSM 14730</strain>
    </source>
</reference>
<keyword evidence="3" id="KW-0732">Signal</keyword>
<dbReference type="SUPFAM" id="SSF53850">
    <property type="entry name" value="Periplasmic binding protein-like II"/>
    <property type="match status" value="1"/>
</dbReference>
<evidence type="ECO:0000259" key="5">
    <source>
        <dbReference type="SMART" id="SM00062"/>
    </source>
</evidence>
<dbReference type="PANTHER" id="PTHR35936">
    <property type="entry name" value="MEMBRANE-BOUND LYTIC MUREIN TRANSGLYCOSYLASE F"/>
    <property type="match status" value="1"/>
</dbReference>
<evidence type="ECO:0000313" key="8">
    <source>
        <dbReference type="Proteomes" id="UP001319060"/>
    </source>
</evidence>
<dbReference type="InterPro" id="IPR001320">
    <property type="entry name" value="Iontro_rcpt_C"/>
</dbReference>
<protein>
    <submittedName>
        <fullName evidence="7">Transporter substrate-binding domain-containing protein</fullName>
    </submittedName>
</protein>
<dbReference type="RefSeq" id="WP_188401936.1">
    <property type="nucleotide sequence ID" value="NZ_BMCE01000001.1"/>
</dbReference>
<name>A0ABS2ZHT7_9BACL</name>
<comment type="similarity">
    <text evidence="2 4">Belongs to the bacterial solute-binding protein 3 family.</text>
</comment>
<comment type="subcellular location">
    <subcellularLocation>
        <location evidence="1">Cell envelope</location>
    </subcellularLocation>
</comment>
<dbReference type="SMART" id="SM00079">
    <property type="entry name" value="PBPe"/>
    <property type="match status" value="1"/>
</dbReference>
<keyword evidence="8" id="KW-1185">Reference proteome</keyword>
<sequence>MKRNLFSLYFIIVLALLAGCGAVEEKSSSGTGSESSEKTLIMATSADYPPYEFVETAEGGEVVGFDIDVANHIAKKLGYKVEIKDMDFNGLIPALDSGKADFVIAGMTPNEERKKTVDFSDEYYAAQQLVVTKDKSIQTVEDLEGKTLGVQLASIQEKEADKLLKDHSFKVVQRNKVTELVQEMKSNRVDAAIIEDAVAYEFLKKNKELSSFAVPNTDAAGSAIAFPKDSELTEAFNKELKKMKEDGTLDKLVEKWFGVKKQ</sequence>
<dbReference type="PROSITE" id="PS01039">
    <property type="entry name" value="SBP_BACTERIAL_3"/>
    <property type="match status" value="1"/>
</dbReference>
<dbReference type="EMBL" id="JAFHKS010000044">
    <property type="protein sequence ID" value="MBN3547728.1"/>
    <property type="molecule type" value="Genomic_DNA"/>
</dbReference>
<evidence type="ECO:0000256" key="1">
    <source>
        <dbReference type="ARBA" id="ARBA00004196"/>
    </source>
</evidence>
<evidence type="ECO:0000259" key="6">
    <source>
        <dbReference type="SMART" id="SM00079"/>
    </source>
</evidence>
<proteinExistence type="inferred from homology"/>
<dbReference type="InterPro" id="IPR018313">
    <property type="entry name" value="SBP_3_CS"/>
</dbReference>